<comment type="caution">
    <text evidence="7">The sequence shown here is derived from an EMBL/GenBank/DDBJ whole genome shotgun (WGS) entry which is preliminary data.</text>
</comment>
<dbReference type="InterPro" id="IPR051446">
    <property type="entry name" value="HTH_trans_reg/aminotransferase"/>
</dbReference>
<dbReference type="RefSeq" id="WP_167606574.1">
    <property type="nucleotide sequence ID" value="NZ_SOYS01000001.1"/>
</dbReference>
<dbReference type="Pfam" id="PF00155">
    <property type="entry name" value="Aminotran_1_2"/>
    <property type="match status" value="1"/>
</dbReference>
<dbReference type="InterPro" id="IPR036390">
    <property type="entry name" value="WH_DNA-bd_sf"/>
</dbReference>
<dbReference type="SMART" id="SM00345">
    <property type="entry name" value="HTH_GNTR"/>
    <property type="match status" value="1"/>
</dbReference>
<dbReference type="PANTHER" id="PTHR46577:SF2">
    <property type="entry name" value="TRANSCRIPTIONAL REGULATORY PROTEIN"/>
    <property type="match status" value="1"/>
</dbReference>
<dbReference type="InterPro" id="IPR015421">
    <property type="entry name" value="PyrdxlP-dep_Trfase_major"/>
</dbReference>
<keyword evidence="3" id="KW-0805">Transcription regulation</keyword>
<feature type="domain" description="HTH gntR-type" evidence="6">
    <location>
        <begin position="1"/>
        <end position="69"/>
    </location>
</feature>
<keyword evidence="5" id="KW-0804">Transcription</keyword>
<reference evidence="7 8" key="1">
    <citation type="journal article" date="2020" name="Microorganisms">
        <title>Polyphasic Characterisation of Cedecea colo sp. nov., a New Enteric Bacterium Isolated from the Koala Hindgut.</title>
        <authorList>
            <person name="Boath J.M."/>
            <person name="Dakhal S."/>
            <person name="Van T.T.H."/>
            <person name="Moore R.J."/>
            <person name="Dekiwadia C."/>
            <person name="Macreadie I.G."/>
        </authorList>
    </citation>
    <scope>NUCLEOTIDE SEQUENCE [LARGE SCALE GENOMIC DNA]</scope>
    <source>
        <strain evidence="7 8">ZA</strain>
    </source>
</reference>
<evidence type="ECO:0000259" key="6">
    <source>
        <dbReference type="PROSITE" id="PS50949"/>
    </source>
</evidence>
<evidence type="ECO:0000256" key="1">
    <source>
        <dbReference type="ARBA" id="ARBA00005384"/>
    </source>
</evidence>
<name>A0ABX0VJY3_9ENTR</name>
<dbReference type="Gene3D" id="3.40.640.10">
    <property type="entry name" value="Type I PLP-dependent aspartate aminotransferase-like (Major domain)"/>
    <property type="match status" value="1"/>
</dbReference>
<keyword evidence="7" id="KW-0032">Aminotransferase</keyword>
<dbReference type="CDD" id="cd00609">
    <property type="entry name" value="AAT_like"/>
    <property type="match status" value="1"/>
</dbReference>
<evidence type="ECO:0000313" key="7">
    <source>
        <dbReference type="EMBL" id="NIY46447.1"/>
    </source>
</evidence>
<dbReference type="InterPro" id="IPR015424">
    <property type="entry name" value="PyrdxlP-dep_Trfase"/>
</dbReference>
<dbReference type="InterPro" id="IPR004839">
    <property type="entry name" value="Aminotransferase_I/II_large"/>
</dbReference>
<keyword evidence="2" id="KW-0663">Pyridoxal phosphate</keyword>
<organism evidence="7 8">
    <name type="scientific">Cedecea colo</name>
    <dbReference type="NCBI Taxonomy" id="2552946"/>
    <lineage>
        <taxon>Bacteria</taxon>
        <taxon>Pseudomonadati</taxon>
        <taxon>Pseudomonadota</taxon>
        <taxon>Gammaproteobacteria</taxon>
        <taxon>Enterobacterales</taxon>
        <taxon>Enterobacteriaceae</taxon>
        <taxon>Cedecea</taxon>
    </lineage>
</organism>
<evidence type="ECO:0000256" key="5">
    <source>
        <dbReference type="ARBA" id="ARBA00023163"/>
    </source>
</evidence>
<keyword evidence="8" id="KW-1185">Reference proteome</keyword>
<dbReference type="CDD" id="cd07377">
    <property type="entry name" value="WHTH_GntR"/>
    <property type="match status" value="1"/>
</dbReference>
<dbReference type="InterPro" id="IPR015422">
    <property type="entry name" value="PyrdxlP-dep_Trfase_small"/>
</dbReference>
<sequence length="470" mass="52631">MKKYQRLAQQIIDQIALGVWLPGDRLPSLREQVAHSGMSFMTVGHAYQVLESQGVVVARPQSGYYVAPRPVIRATPAPVKVMRDEAVDINTYIFDVLQASCDASVVPFGSAFPDPRLFPLQQLNRSLATVSKTATAMSVIESLPPGNEALRHAIARRYAQQGMQVSPDEIVITAGALEALNLSLQAVTEPGDWVIVENPCFYGALQALERLRLKALSVATDPENGIDLTALKQALNDYPVKACWLMTNSQNPLGVTLSPEKKRQLVSLLQEHNVTLIEDDVYSELYYGRERPLPARAWDEQGMTLHCSSFSKCLVAGFRIGWVAAGRHARRIQQLQLMSTLSTSSPMQLALVDYLATKRYDTHLKRLRRTLAERKQQAWQALHTLLPAEVKIHRSESGYFLWLELPEYMNASLLSEQAIAHKISIAPGKMFTTGRAWDNYFRLNASWAWGEREQQAIVTLSHLIESQRKA</sequence>
<dbReference type="GO" id="GO:0008483">
    <property type="term" value="F:transaminase activity"/>
    <property type="evidence" value="ECO:0007669"/>
    <property type="project" value="UniProtKB-KW"/>
</dbReference>
<dbReference type="SUPFAM" id="SSF53383">
    <property type="entry name" value="PLP-dependent transferases"/>
    <property type="match status" value="1"/>
</dbReference>
<evidence type="ECO:0000313" key="8">
    <source>
        <dbReference type="Proteomes" id="UP000697927"/>
    </source>
</evidence>
<gene>
    <name evidence="7" type="ORF">E2L00_02635</name>
</gene>
<protein>
    <submittedName>
        <fullName evidence="7">PLP-dependent aminotransferase family protein</fullName>
    </submittedName>
</protein>
<dbReference type="SUPFAM" id="SSF46785">
    <property type="entry name" value="Winged helix' DNA-binding domain"/>
    <property type="match status" value="1"/>
</dbReference>
<dbReference type="InterPro" id="IPR000524">
    <property type="entry name" value="Tscrpt_reg_HTH_GntR"/>
</dbReference>
<accession>A0ABX0VJY3</accession>
<evidence type="ECO:0000256" key="4">
    <source>
        <dbReference type="ARBA" id="ARBA00023125"/>
    </source>
</evidence>
<dbReference type="Gene3D" id="3.90.1150.10">
    <property type="entry name" value="Aspartate Aminotransferase, domain 1"/>
    <property type="match status" value="1"/>
</dbReference>
<proteinExistence type="inferred from homology"/>
<comment type="similarity">
    <text evidence="1">In the C-terminal section; belongs to the class-I pyridoxal-phosphate-dependent aminotransferase family.</text>
</comment>
<dbReference type="EMBL" id="SOYS01000001">
    <property type="protein sequence ID" value="NIY46447.1"/>
    <property type="molecule type" value="Genomic_DNA"/>
</dbReference>
<dbReference type="PROSITE" id="PS50949">
    <property type="entry name" value="HTH_GNTR"/>
    <property type="match status" value="1"/>
</dbReference>
<dbReference type="Pfam" id="PF00392">
    <property type="entry name" value="GntR"/>
    <property type="match status" value="1"/>
</dbReference>
<dbReference type="Gene3D" id="1.10.10.10">
    <property type="entry name" value="Winged helix-like DNA-binding domain superfamily/Winged helix DNA-binding domain"/>
    <property type="match status" value="1"/>
</dbReference>
<dbReference type="PANTHER" id="PTHR46577">
    <property type="entry name" value="HTH-TYPE TRANSCRIPTIONAL REGULATORY PROTEIN GABR"/>
    <property type="match status" value="1"/>
</dbReference>
<evidence type="ECO:0000256" key="3">
    <source>
        <dbReference type="ARBA" id="ARBA00023015"/>
    </source>
</evidence>
<keyword evidence="7" id="KW-0808">Transferase</keyword>
<keyword evidence="4" id="KW-0238">DNA-binding</keyword>
<dbReference type="InterPro" id="IPR036388">
    <property type="entry name" value="WH-like_DNA-bd_sf"/>
</dbReference>
<dbReference type="Proteomes" id="UP000697927">
    <property type="component" value="Unassembled WGS sequence"/>
</dbReference>
<evidence type="ECO:0000256" key="2">
    <source>
        <dbReference type="ARBA" id="ARBA00022898"/>
    </source>
</evidence>